<sequence length="132" mass="14985">MQNPNTTELFGDVISRYTREQALEDGVLCDLSLVAPDVCRQHYKWPIACTSAVWDIVDKAVNNKKHLNDINGVVHDMLWMSKMMKRTIDRSTVMFRVKICGAGRKSLYDFKLNVGPGDDAKPVITIMLPEED</sequence>
<dbReference type="EMBL" id="LAZR01012320">
    <property type="protein sequence ID" value="KKM27449.1"/>
    <property type="molecule type" value="Genomic_DNA"/>
</dbReference>
<reference evidence="1" key="1">
    <citation type="journal article" date="2015" name="Nature">
        <title>Complex archaea that bridge the gap between prokaryotes and eukaryotes.</title>
        <authorList>
            <person name="Spang A."/>
            <person name="Saw J.H."/>
            <person name="Jorgensen S.L."/>
            <person name="Zaremba-Niedzwiedzka K."/>
            <person name="Martijn J."/>
            <person name="Lind A.E."/>
            <person name="van Eijk R."/>
            <person name="Schleper C."/>
            <person name="Guy L."/>
            <person name="Ettema T.J."/>
        </authorList>
    </citation>
    <scope>NUCLEOTIDE SEQUENCE</scope>
</reference>
<gene>
    <name evidence="1" type="ORF">LCGC14_1574610</name>
</gene>
<accession>A0A0F9J4V5</accession>
<organism evidence="1">
    <name type="scientific">marine sediment metagenome</name>
    <dbReference type="NCBI Taxonomy" id="412755"/>
    <lineage>
        <taxon>unclassified sequences</taxon>
        <taxon>metagenomes</taxon>
        <taxon>ecological metagenomes</taxon>
    </lineage>
</organism>
<name>A0A0F9J4V5_9ZZZZ</name>
<protein>
    <submittedName>
        <fullName evidence="1">Uncharacterized protein</fullName>
    </submittedName>
</protein>
<dbReference type="InterPro" id="IPR046480">
    <property type="entry name" value="DUF6573"/>
</dbReference>
<dbReference type="Pfam" id="PF20213">
    <property type="entry name" value="DUF6573"/>
    <property type="match status" value="1"/>
</dbReference>
<dbReference type="AlphaFoldDB" id="A0A0F9J4V5"/>
<proteinExistence type="predicted"/>
<evidence type="ECO:0000313" key="1">
    <source>
        <dbReference type="EMBL" id="KKM27449.1"/>
    </source>
</evidence>
<comment type="caution">
    <text evidence="1">The sequence shown here is derived from an EMBL/GenBank/DDBJ whole genome shotgun (WGS) entry which is preliminary data.</text>
</comment>